<reference evidence="1" key="2">
    <citation type="journal article" date="2007" name="Science">
        <title>Draft genome sequence of the sexually transmitted pathogen Trichomonas vaginalis.</title>
        <authorList>
            <person name="Carlton J.M."/>
            <person name="Hirt R.P."/>
            <person name="Silva J.C."/>
            <person name="Delcher A.L."/>
            <person name="Schatz M."/>
            <person name="Zhao Q."/>
            <person name="Wortman J.R."/>
            <person name="Bidwell S.L."/>
            <person name="Alsmark U.C.M."/>
            <person name="Besteiro S."/>
            <person name="Sicheritz-Ponten T."/>
            <person name="Noel C.J."/>
            <person name="Dacks J.B."/>
            <person name="Foster P.G."/>
            <person name="Simillion C."/>
            <person name="Van de Peer Y."/>
            <person name="Miranda-Saavedra D."/>
            <person name="Barton G.J."/>
            <person name="Westrop G.D."/>
            <person name="Mueller S."/>
            <person name="Dessi D."/>
            <person name="Fiori P.L."/>
            <person name="Ren Q."/>
            <person name="Paulsen I."/>
            <person name="Zhang H."/>
            <person name="Bastida-Corcuera F.D."/>
            <person name="Simoes-Barbosa A."/>
            <person name="Brown M.T."/>
            <person name="Hayes R.D."/>
            <person name="Mukherjee M."/>
            <person name="Okumura C.Y."/>
            <person name="Schneider R."/>
            <person name="Smith A.J."/>
            <person name="Vanacova S."/>
            <person name="Villalvazo M."/>
            <person name="Haas B.J."/>
            <person name="Pertea M."/>
            <person name="Feldblyum T.V."/>
            <person name="Utterback T.R."/>
            <person name="Shu C.L."/>
            <person name="Osoegawa K."/>
            <person name="de Jong P.J."/>
            <person name="Hrdy I."/>
            <person name="Horvathova L."/>
            <person name="Zubacova Z."/>
            <person name="Dolezal P."/>
            <person name="Malik S.B."/>
            <person name="Logsdon J.M. Jr."/>
            <person name="Henze K."/>
            <person name="Gupta A."/>
            <person name="Wang C.C."/>
            <person name="Dunne R.L."/>
            <person name="Upcroft J.A."/>
            <person name="Upcroft P."/>
            <person name="White O."/>
            <person name="Salzberg S.L."/>
            <person name="Tang P."/>
            <person name="Chiu C.-H."/>
            <person name="Lee Y.-S."/>
            <person name="Embley T.M."/>
            <person name="Coombs G.H."/>
            <person name="Mottram J.C."/>
            <person name="Tachezy J."/>
            <person name="Fraser-Liggett C.M."/>
            <person name="Johnson P.J."/>
        </authorList>
    </citation>
    <scope>NUCLEOTIDE SEQUENCE [LARGE SCALE GENOMIC DNA]</scope>
    <source>
        <strain evidence="1">G3</strain>
    </source>
</reference>
<accession>A2G721</accession>
<dbReference type="AlphaFoldDB" id="A2G721"/>
<organism evidence="1 2">
    <name type="scientific">Trichomonas vaginalis (strain ATCC PRA-98 / G3)</name>
    <dbReference type="NCBI Taxonomy" id="412133"/>
    <lineage>
        <taxon>Eukaryota</taxon>
        <taxon>Metamonada</taxon>
        <taxon>Parabasalia</taxon>
        <taxon>Trichomonadida</taxon>
        <taxon>Trichomonadidae</taxon>
        <taxon>Trichomonas</taxon>
    </lineage>
</organism>
<evidence type="ECO:0000313" key="2">
    <source>
        <dbReference type="Proteomes" id="UP000001542"/>
    </source>
</evidence>
<dbReference type="Proteomes" id="UP000001542">
    <property type="component" value="Unassembled WGS sequence"/>
</dbReference>
<dbReference type="VEuPathDB" id="TrichDB:TVAG_350670"/>
<dbReference type="EMBL" id="DS114522">
    <property type="protein sequence ID" value="EAX87047.1"/>
    <property type="molecule type" value="Genomic_DNA"/>
</dbReference>
<dbReference type="KEGG" id="tva:4744693"/>
<reference evidence="1" key="1">
    <citation type="submission" date="2006-10" db="EMBL/GenBank/DDBJ databases">
        <authorList>
            <person name="Amadeo P."/>
            <person name="Zhao Q."/>
            <person name="Wortman J."/>
            <person name="Fraser-Liggett C."/>
            <person name="Carlton J."/>
        </authorList>
    </citation>
    <scope>NUCLEOTIDE SEQUENCE</scope>
    <source>
        <strain evidence="1">G3</strain>
    </source>
</reference>
<evidence type="ECO:0000313" key="1">
    <source>
        <dbReference type="EMBL" id="EAX87047.1"/>
    </source>
</evidence>
<sequence length="89" mass="10090">MRWLVGFDIRVTLYSKYDNKQIQCAICNVKNRLLNHRPSRDTSCYTNTAYAGCSSSNLGAGFGSYDAASAVQQFIHDPWDTNENLGHRR</sequence>
<keyword evidence="2" id="KW-1185">Reference proteome</keyword>
<dbReference type="VEuPathDB" id="TrichDB:TVAGG3_0970690"/>
<dbReference type="RefSeq" id="XP_001299977.1">
    <property type="nucleotide sequence ID" value="XM_001299976.1"/>
</dbReference>
<dbReference type="OrthoDB" id="10646245at2759"/>
<dbReference type="InParanoid" id="A2G721"/>
<protein>
    <submittedName>
        <fullName evidence="1">Uncharacterized protein</fullName>
    </submittedName>
</protein>
<proteinExistence type="predicted"/>
<name>A2G721_TRIV3</name>
<gene>
    <name evidence="1" type="ORF">TVAG_350670</name>
</gene>